<dbReference type="EMBL" id="BOPG01000084">
    <property type="protein sequence ID" value="GIJ62905.1"/>
    <property type="molecule type" value="Genomic_DNA"/>
</dbReference>
<dbReference type="InterPro" id="IPR010031">
    <property type="entry name" value="FAD_lactone_oxidase-like"/>
</dbReference>
<accession>A0A8J4E5C6</accession>
<sequence length="420" mass="45384">MTAPSNDAGRNWAGNITFRAARRHRPSTVDELRTVMADAEHIRAIGTAHSFNRIADSTGDLVSVAGLRPSIAIDAKAATVTVGGAVRYGDLASHLYAAGYALHNLGSLPHISIAGAVATGTHGSGDRNGNLATAVRALRMVTADGDLVTLRRGEAGFDGAVVALGLLGVVVDVTLAIEPAFEVRQFVFERLPWSRLVESFDEILRDAYSTSLFTSWSGPVVDQVWRKKRTDEPAPPGGDWFGAVPATGPLHPIRSMPADNCTAQLGAPGPWHERLPHFRLEFTPSAGDELQSEFLVPREHAVAALTAVDGIRDRIAPVLQISELRSVAADELWLSPSYRRETIGIHFTWIPDTAAVLPVVAAVEEVLAPFAPRPHWGKIFTTPLDAVAARYERWDDFQRLAATYDPGGKLRSQYDAWQSG</sequence>
<evidence type="ECO:0000313" key="4">
    <source>
        <dbReference type="Proteomes" id="UP000612585"/>
    </source>
</evidence>
<dbReference type="AlphaFoldDB" id="A0A8J4E5C6"/>
<dbReference type="RefSeq" id="WP_239152667.1">
    <property type="nucleotide sequence ID" value="NZ_BOPG01000084.1"/>
</dbReference>
<dbReference type="InterPro" id="IPR007173">
    <property type="entry name" value="ALO_C"/>
</dbReference>
<name>A0A8J4E5C6_9ACTN</name>
<dbReference type="GO" id="GO:0080049">
    <property type="term" value="F:L-gulono-1,4-lactone dehydrogenase activity"/>
    <property type="evidence" value="ECO:0007669"/>
    <property type="project" value="TreeGrafter"/>
</dbReference>
<dbReference type="Gene3D" id="3.30.70.2530">
    <property type="match status" value="1"/>
</dbReference>
<dbReference type="Gene3D" id="3.30.70.2520">
    <property type="match status" value="1"/>
</dbReference>
<dbReference type="Pfam" id="PF04030">
    <property type="entry name" value="ALO"/>
    <property type="match status" value="1"/>
</dbReference>
<keyword evidence="4" id="KW-1185">Reference proteome</keyword>
<feature type="domain" description="FAD-binding PCMH-type" evidence="2">
    <location>
        <begin position="16"/>
        <end position="180"/>
    </location>
</feature>
<dbReference type="InterPro" id="IPR016166">
    <property type="entry name" value="FAD-bd_PCMH"/>
</dbReference>
<evidence type="ECO:0000313" key="3">
    <source>
        <dbReference type="EMBL" id="GIJ62905.1"/>
    </source>
</evidence>
<protein>
    <submittedName>
        <fullName evidence="3">Putative xylitol oxidase</fullName>
    </submittedName>
</protein>
<dbReference type="PANTHER" id="PTHR43762">
    <property type="entry name" value="L-GULONOLACTONE OXIDASE"/>
    <property type="match status" value="1"/>
</dbReference>
<dbReference type="InterPro" id="IPR016167">
    <property type="entry name" value="FAD-bd_PCMH_sub1"/>
</dbReference>
<evidence type="ECO:0000256" key="1">
    <source>
        <dbReference type="ARBA" id="ARBA00023002"/>
    </source>
</evidence>
<reference evidence="3" key="1">
    <citation type="submission" date="2021-01" db="EMBL/GenBank/DDBJ databases">
        <title>Whole genome shotgun sequence of Virgisporangium aurantiacum NBRC 16421.</title>
        <authorList>
            <person name="Komaki H."/>
            <person name="Tamura T."/>
        </authorList>
    </citation>
    <scope>NUCLEOTIDE SEQUENCE</scope>
    <source>
        <strain evidence="3">NBRC 16421</strain>
    </source>
</reference>
<keyword evidence="1" id="KW-0560">Oxidoreductase</keyword>
<dbReference type="GO" id="GO:0071949">
    <property type="term" value="F:FAD binding"/>
    <property type="evidence" value="ECO:0007669"/>
    <property type="project" value="InterPro"/>
</dbReference>
<dbReference type="GO" id="GO:0016020">
    <property type="term" value="C:membrane"/>
    <property type="evidence" value="ECO:0007669"/>
    <property type="project" value="InterPro"/>
</dbReference>
<gene>
    <name evidence="3" type="primary">xyoA</name>
    <name evidence="3" type="ORF">Vau01_104210</name>
</gene>
<evidence type="ECO:0000259" key="2">
    <source>
        <dbReference type="PROSITE" id="PS51387"/>
    </source>
</evidence>
<dbReference type="InterPro" id="IPR036318">
    <property type="entry name" value="FAD-bd_PCMH-like_sf"/>
</dbReference>
<dbReference type="Gene3D" id="3.30.43.10">
    <property type="entry name" value="Uridine Diphospho-n-acetylenolpyruvylglucosamine Reductase, domain 2"/>
    <property type="match status" value="1"/>
</dbReference>
<dbReference type="SUPFAM" id="SSF56176">
    <property type="entry name" value="FAD-binding/transporter-associated domain-like"/>
    <property type="match status" value="1"/>
</dbReference>
<dbReference type="PANTHER" id="PTHR43762:SF1">
    <property type="entry name" value="D-ARABINONO-1,4-LACTONE OXIDASE"/>
    <property type="match status" value="1"/>
</dbReference>
<organism evidence="3 4">
    <name type="scientific">Virgisporangium aurantiacum</name>
    <dbReference type="NCBI Taxonomy" id="175570"/>
    <lineage>
        <taxon>Bacteria</taxon>
        <taxon>Bacillati</taxon>
        <taxon>Actinomycetota</taxon>
        <taxon>Actinomycetes</taxon>
        <taxon>Micromonosporales</taxon>
        <taxon>Micromonosporaceae</taxon>
        <taxon>Virgisporangium</taxon>
    </lineage>
</organism>
<dbReference type="InterPro" id="IPR006094">
    <property type="entry name" value="Oxid_FAD_bind_N"/>
</dbReference>
<dbReference type="InterPro" id="IPR016169">
    <property type="entry name" value="FAD-bd_PCMH_sub2"/>
</dbReference>
<proteinExistence type="predicted"/>
<dbReference type="Proteomes" id="UP000612585">
    <property type="component" value="Unassembled WGS sequence"/>
</dbReference>
<dbReference type="PIRSF" id="PIRSF000136">
    <property type="entry name" value="LGO_GLO"/>
    <property type="match status" value="1"/>
</dbReference>
<dbReference type="InterPro" id="IPR016171">
    <property type="entry name" value="Vanillyl_alc_oxidase_C-sub2"/>
</dbReference>
<dbReference type="Pfam" id="PF01565">
    <property type="entry name" value="FAD_binding_4"/>
    <property type="match status" value="1"/>
</dbReference>
<comment type="caution">
    <text evidence="3">The sequence shown here is derived from an EMBL/GenBank/DDBJ whole genome shotgun (WGS) entry which is preliminary data.</text>
</comment>
<dbReference type="Gene3D" id="3.30.465.10">
    <property type="match status" value="1"/>
</dbReference>
<dbReference type="PROSITE" id="PS51387">
    <property type="entry name" value="FAD_PCMH"/>
    <property type="match status" value="1"/>
</dbReference>
<dbReference type="Gene3D" id="1.10.45.10">
    <property type="entry name" value="Vanillyl-alcohol Oxidase, Chain A, domain 4"/>
    <property type="match status" value="1"/>
</dbReference>
<dbReference type="GO" id="GO:0003885">
    <property type="term" value="F:D-arabinono-1,4-lactone oxidase activity"/>
    <property type="evidence" value="ECO:0007669"/>
    <property type="project" value="InterPro"/>
</dbReference>